<accession>A0A7J6V8R1</accession>
<keyword evidence="2" id="KW-1185">Reference proteome</keyword>
<name>A0A7J6V8R1_THATH</name>
<comment type="caution">
    <text evidence="1">The sequence shown here is derived from an EMBL/GenBank/DDBJ whole genome shotgun (WGS) entry which is preliminary data.</text>
</comment>
<evidence type="ECO:0000313" key="1">
    <source>
        <dbReference type="EMBL" id="KAF5181343.1"/>
    </source>
</evidence>
<evidence type="ECO:0000313" key="2">
    <source>
        <dbReference type="Proteomes" id="UP000554482"/>
    </source>
</evidence>
<organism evidence="1 2">
    <name type="scientific">Thalictrum thalictroides</name>
    <name type="common">Rue-anemone</name>
    <name type="synonym">Anemone thalictroides</name>
    <dbReference type="NCBI Taxonomy" id="46969"/>
    <lineage>
        <taxon>Eukaryota</taxon>
        <taxon>Viridiplantae</taxon>
        <taxon>Streptophyta</taxon>
        <taxon>Embryophyta</taxon>
        <taxon>Tracheophyta</taxon>
        <taxon>Spermatophyta</taxon>
        <taxon>Magnoliopsida</taxon>
        <taxon>Ranunculales</taxon>
        <taxon>Ranunculaceae</taxon>
        <taxon>Thalictroideae</taxon>
        <taxon>Thalictrum</taxon>
    </lineage>
</organism>
<dbReference type="EMBL" id="JABWDY010036286">
    <property type="protein sequence ID" value="KAF5181343.1"/>
    <property type="molecule type" value="Genomic_DNA"/>
</dbReference>
<sequence length="140" mass="15976">MVVHSRSTYGHAGIRTTHNNIGRSVGVLILSEHSKVCRGKVGIGIFFLYTKLQVPTTNEFTANLFGLDLDVHPQFSTGYMTCKVIHVRRPSSYLKKIDMFLKLVEQCCISTKYVKQHLVYIYQKKNPYISETCQIIKSAF</sequence>
<proteinExistence type="predicted"/>
<dbReference type="AlphaFoldDB" id="A0A7J6V8R1"/>
<dbReference type="Proteomes" id="UP000554482">
    <property type="component" value="Unassembled WGS sequence"/>
</dbReference>
<gene>
    <name evidence="1" type="ORF">FRX31_029070</name>
</gene>
<protein>
    <submittedName>
        <fullName evidence="1">Uncharacterized protein</fullName>
    </submittedName>
</protein>
<reference evidence="1 2" key="1">
    <citation type="submission" date="2020-06" db="EMBL/GenBank/DDBJ databases">
        <title>Transcriptomic and genomic resources for Thalictrum thalictroides and T. hernandezii: Facilitating candidate gene discovery in an emerging model plant lineage.</title>
        <authorList>
            <person name="Arias T."/>
            <person name="Riano-Pachon D.M."/>
            <person name="Di Stilio V.S."/>
        </authorList>
    </citation>
    <scope>NUCLEOTIDE SEQUENCE [LARGE SCALE GENOMIC DNA]</scope>
    <source>
        <strain evidence="2">cv. WT478/WT964</strain>
        <tissue evidence="1">Leaves</tissue>
    </source>
</reference>